<dbReference type="InterPro" id="IPR055346">
    <property type="entry name" value="Fe-S_cluster_assembly_SufBD"/>
</dbReference>
<dbReference type="InterPro" id="IPR000825">
    <property type="entry name" value="SUF_FeS_clus_asmbl_SufBD_core"/>
</dbReference>
<dbReference type="Proteomes" id="UP001589654">
    <property type="component" value="Unassembled WGS sequence"/>
</dbReference>
<reference evidence="4 5" key="1">
    <citation type="submission" date="2024-09" db="EMBL/GenBank/DDBJ databases">
        <authorList>
            <person name="Sun Q."/>
            <person name="Mori K."/>
        </authorList>
    </citation>
    <scope>NUCLEOTIDE SEQUENCE [LARGE SCALE GENOMIC DNA]</scope>
    <source>
        <strain evidence="4 5">CECT 7682</strain>
    </source>
</reference>
<organism evidence="4 5">
    <name type="scientific">Echinicola jeungdonensis</name>
    <dbReference type="NCBI Taxonomy" id="709343"/>
    <lineage>
        <taxon>Bacteria</taxon>
        <taxon>Pseudomonadati</taxon>
        <taxon>Bacteroidota</taxon>
        <taxon>Cytophagia</taxon>
        <taxon>Cytophagales</taxon>
        <taxon>Cyclobacteriaceae</taxon>
        <taxon>Echinicola</taxon>
    </lineage>
</organism>
<dbReference type="NCBIfam" id="TIGR01981">
    <property type="entry name" value="sufD"/>
    <property type="match status" value="1"/>
</dbReference>
<sequence>MTTLTKNKITDSFIELIANLPKPDQFASIKNTALEVLQSQGLPAPKAEEYKFTGVSKKLESAISNLKTPQKASVSSEMIQEALIPGLDADVLVFNNGQWDKEASDYKEENYSITRLTEIPEDAVQFLGKIAKPEKDAFTALNTSLFQDGIYLDVPKNKVVDRPILFLYFNQANEGQVISPRVLIHTEGGSEASFIEKIISIDEEPYFLNGVTEINVGENAHLTYYKFQDENKSAIEVNNFEADVHRDSTFSSVVLSLQGDMIRNNLSLNLLDSGCEGNMYGLYLLNGNSHVDNHTNVDHTMPHSDSNELYKGILDNKSKGVFNGKIFVRQDAQKTNAFQQNNNILLSDDAIIHTKPQLEIWADDVKCSHGCTTGQLDDEALYYLRTRGIGKDKAKGLLLYAFAGEILDHIKNEALKEYCIQLVQERLGKF</sequence>
<keyword evidence="5" id="KW-1185">Reference proteome</keyword>
<dbReference type="InterPro" id="IPR045595">
    <property type="entry name" value="SufBD_N"/>
</dbReference>
<dbReference type="EMBL" id="JBHMEW010000050">
    <property type="protein sequence ID" value="MFB9211556.1"/>
    <property type="molecule type" value="Genomic_DNA"/>
</dbReference>
<comment type="caution">
    <text evidence="4">The sequence shown here is derived from an EMBL/GenBank/DDBJ whole genome shotgun (WGS) entry which is preliminary data.</text>
</comment>
<dbReference type="Pfam" id="PF19295">
    <property type="entry name" value="SufBD_N"/>
    <property type="match status" value="1"/>
</dbReference>
<dbReference type="Pfam" id="PF01458">
    <property type="entry name" value="SUFBD_core"/>
    <property type="match status" value="1"/>
</dbReference>
<evidence type="ECO:0000313" key="4">
    <source>
        <dbReference type="EMBL" id="MFB9211556.1"/>
    </source>
</evidence>
<protein>
    <submittedName>
        <fullName evidence="4">Fe-S cluster assembly protein SufD</fullName>
    </submittedName>
</protein>
<dbReference type="InterPro" id="IPR037284">
    <property type="entry name" value="SUF_FeS_clus_asmbl_SufBD_sf"/>
</dbReference>
<evidence type="ECO:0000259" key="2">
    <source>
        <dbReference type="Pfam" id="PF01458"/>
    </source>
</evidence>
<feature type="domain" description="SUF system FeS cluster assembly SufBD N-terminal" evidence="3">
    <location>
        <begin position="26"/>
        <end position="164"/>
    </location>
</feature>
<dbReference type="RefSeq" id="WP_290249186.1">
    <property type="nucleotide sequence ID" value="NZ_JAUFQT010000002.1"/>
</dbReference>
<dbReference type="PANTHER" id="PTHR43575">
    <property type="entry name" value="PROTEIN ABCI7, CHLOROPLASTIC"/>
    <property type="match status" value="1"/>
</dbReference>
<gene>
    <name evidence="4" type="primary">sufD</name>
    <name evidence="4" type="ORF">ACFFUR_07050</name>
</gene>
<dbReference type="PANTHER" id="PTHR43575:SF1">
    <property type="entry name" value="PROTEIN ABCI7, CHLOROPLASTIC"/>
    <property type="match status" value="1"/>
</dbReference>
<evidence type="ECO:0000256" key="1">
    <source>
        <dbReference type="ARBA" id="ARBA00043967"/>
    </source>
</evidence>
<accession>A0ABV5J4C6</accession>
<evidence type="ECO:0000313" key="5">
    <source>
        <dbReference type="Proteomes" id="UP001589654"/>
    </source>
</evidence>
<dbReference type="SUPFAM" id="SSF101960">
    <property type="entry name" value="Stabilizer of iron transporter SufD"/>
    <property type="match status" value="1"/>
</dbReference>
<feature type="domain" description="SUF system FeS cluster assembly SufBD core" evidence="2">
    <location>
        <begin position="171"/>
        <end position="402"/>
    </location>
</feature>
<evidence type="ECO:0000259" key="3">
    <source>
        <dbReference type="Pfam" id="PF19295"/>
    </source>
</evidence>
<comment type="similarity">
    <text evidence="1">Belongs to the iron-sulfur cluster assembly SufBD family.</text>
</comment>
<name>A0ABV5J4C6_9BACT</name>
<proteinExistence type="inferred from homology"/>
<dbReference type="InterPro" id="IPR011542">
    <property type="entry name" value="SUF_FeS_clus_asmbl_SufD"/>
</dbReference>